<proteinExistence type="predicted"/>
<comment type="caution">
    <text evidence="3">The sequence shown here is derived from an EMBL/GenBank/DDBJ whole genome shotgun (WGS) entry which is preliminary data.</text>
</comment>
<organism evidence="3 4">
    <name type="scientific">Arthrobacter cheniae</name>
    <dbReference type="NCBI Taxonomy" id="1258888"/>
    <lineage>
        <taxon>Bacteria</taxon>
        <taxon>Bacillati</taxon>
        <taxon>Actinomycetota</taxon>
        <taxon>Actinomycetes</taxon>
        <taxon>Micrococcales</taxon>
        <taxon>Micrococcaceae</taxon>
        <taxon>Arthrobacter</taxon>
    </lineage>
</organism>
<dbReference type="GO" id="GO:0016787">
    <property type="term" value="F:hydrolase activity"/>
    <property type="evidence" value="ECO:0007669"/>
    <property type="project" value="UniProtKB-KW"/>
</dbReference>
<name>A0A3A5M084_9MICC</name>
<dbReference type="EMBL" id="QZVT01000007">
    <property type="protein sequence ID" value="RJT77951.1"/>
    <property type="molecule type" value="Genomic_DNA"/>
</dbReference>
<keyword evidence="1 3" id="KW-0378">Hydrolase</keyword>
<sequence>MTLDLLAHLSAPEPHRCAVRFYDRTIQVADGQHIRVRVYEPEDVAGITLVWAHGGSWTRGSIDDWHDACLQLATLGRARLVSVGYRLAPKWQHPTAVMDISCAIRWSDTQFGGATYVGGDSAGGTLAAGAALFARDSGFGLAGQILAYPPLDPACTSPSYHQPEQPFPPHSMLMHAWRQYVGTDGTLPRSKYLTPIHEEHLAGVCRTALLVGPSDPVFDDVRALAKKLRDAAVSVSLCEDPWVFHGQFLSTSARANPVHQWVQLELKRMGLDLATNKTPETSTP</sequence>
<evidence type="ECO:0000259" key="2">
    <source>
        <dbReference type="Pfam" id="PF07859"/>
    </source>
</evidence>
<accession>A0A3A5M084</accession>
<evidence type="ECO:0000256" key="1">
    <source>
        <dbReference type="ARBA" id="ARBA00022801"/>
    </source>
</evidence>
<dbReference type="InterPro" id="IPR050300">
    <property type="entry name" value="GDXG_lipolytic_enzyme"/>
</dbReference>
<dbReference type="AlphaFoldDB" id="A0A3A5M084"/>
<dbReference type="Gene3D" id="3.40.50.1820">
    <property type="entry name" value="alpha/beta hydrolase"/>
    <property type="match status" value="1"/>
</dbReference>
<dbReference type="PANTHER" id="PTHR48081">
    <property type="entry name" value="AB HYDROLASE SUPERFAMILY PROTEIN C4A8.06C"/>
    <property type="match status" value="1"/>
</dbReference>
<gene>
    <name evidence="3" type="ORF">D6T63_13395</name>
</gene>
<keyword evidence="4" id="KW-1185">Reference proteome</keyword>
<protein>
    <submittedName>
        <fullName evidence="3">Alpha/beta hydrolase</fullName>
    </submittedName>
</protein>
<feature type="domain" description="Alpha/beta hydrolase fold-3" evidence="2">
    <location>
        <begin position="49"/>
        <end position="247"/>
    </location>
</feature>
<dbReference type="RefSeq" id="WP_120149564.1">
    <property type="nucleotide sequence ID" value="NZ_QZVT01000007.1"/>
</dbReference>
<dbReference type="Proteomes" id="UP000272560">
    <property type="component" value="Unassembled WGS sequence"/>
</dbReference>
<dbReference type="InterPro" id="IPR029058">
    <property type="entry name" value="AB_hydrolase_fold"/>
</dbReference>
<evidence type="ECO:0000313" key="3">
    <source>
        <dbReference type="EMBL" id="RJT77951.1"/>
    </source>
</evidence>
<evidence type="ECO:0000313" key="4">
    <source>
        <dbReference type="Proteomes" id="UP000272560"/>
    </source>
</evidence>
<reference evidence="3 4" key="1">
    <citation type="submission" date="2018-09" db="EMBL/GenBank/DDBJ databases">
        <title>Novel species of Arthrobacter.</title>
        <authorList>
            <person name="Liu Q."/>
            <person name="Xin Y.-H."/>
        </authorList>
    </citation>
    <scope>NUCLEOTIDE SEQUENCE [LARGE SCALE GENOMIC DNA]</scope>
    <source>
        <strain evidence="3 4">Hz2</strain>
    </source>
</reference>
<dbReference type="PANTHER" id="PTHR48081:SF8">
    <property type="entry name" value="ALPHA_BETA HYDROLASE FOLD-3 DOMAIN-CONTAINING PROTEIN-RELATED"/>
    <property type="match status" value="1"/>
</dbReference>
<dbReference type="OrthoDB" id="9803828at2"/>
<dbReference type="InterPro" id="IPR013094">
    <property type="entry name" value="AB_hydrolase_3"/>
</dbReference>
<dbReference type="Pfam" id="PF07859">
    <property type="entry name" value="Abhydrolase_3"/>
    <property type="match status" value="1"/>
</dbReference>
<dbReference type="SUPFAM" id="SSF53474">
    <property type="entry name" value="alpha/beta-Hydrolases"/>
    <property type="match status" value="1"/>
</dbReference>